<dbReference type="Proteomes" id="UP001165960">
    <property type="component" value="Unassembled WGS sequence"/>
</dbReference>
<name>A0ACC2RZ40_9FUNG</name>
<gene>
    <name evidence="1" type="ORF">DSO57_1004587</name>
</gene>
<accession>A0ACC2RZ40</accession>
<dbReference type="EMBL" id="QTSX02006401">
    <property type="protein sequence ID" value="KAJ9055383.1"/>
    <property type="molecule type" value="Genomic_DNA"/>
</dbReference>
<keyword evidence="2" id="KW-1185">Reference proteome</keyword>
<proteinExistence type="predicted"/>
<evidence type="ECO:0000313" key="1">
    <source>
        <dbReference type="EMBL" id="KAJ9055383.1"/>
    </source>
</evidence>
<sequence>MAAVLAPLGLLFLILSGLIILPLWKPGPGSRNQNPTLDSFGPSGLWTAGPPAHIFSGIEPPQADTKNVDPCSKTSQTKEIIAPNGRLITAPNGVYTSN</sequence>
<evidence type="ECO:0000313" key="2">
    <source>
        <dbReference type="Proteomes" id="UP001165960"/>
    </source>
</evidence>
<reference evidence="1" key="1">
    <citation type="submission" date="2022-04" db="EMBL/GenBank/DDBJ databases">
        <title>Genome of the entomopathogenic fungus Entomophthora muscae.</title>
        <authorList>
            <person name="Elya C."/>
            <person name="Lovett B.R."/>
            <person name="Lee E."/>
            <person name="Macias A.M."/>
            <person name="Hajek A.E."/>
            <person name="De Bivort B.L."/>
            <person name="Kasson M.T."/>
            <person name="De Fine Licht H.H."/>
            <person name="Stajich J.E."/>
        </authorList>
    </citation>
    <scope>NUCLEOTIDE SEQUENCE</scope>
    <source>
        <strain evidence="1">Berkeley</strain>
    </source>
</reference>
<comment type="caution">
    <text evidence="1">The sequence shown here is derived from an EMBL/GenBank/DDBJ whole genome shotgun (WGS) entry which is preliminary data.</text>
</comment>
<organism evidence="1 2">
    <name type="scientific">Entomophthora muscae</name>
    <dbReference type="NCBI Taxonomy" id="34485"/>
    <lineage>
        <taxon>Eukaryota</taxon>
        <taxon>Fungi</taxon>
        <taxon>Fungi incertae sedis</taxon>
        <taxon>Zoopagomycota</taxon>
        <taxon>Entomophthoromycotina</taxon>
        <taxon>Entomophthoromycetes</taxon>
        <taxon>Entomophthorales</taxon>
        <taxon>Entomophthoraceae</taxon>
        <taxon>Entomophthora</taxon>
    </lineage>
</organism>
<protein>
    <submittedName>
        <fullName evidence="1">Uncharacterized protein</fullName>
    </submittedName>
</protein>